<dbReference type="SUPFAM" id="SSF50249">
    <property type="entry name" value="Nucleic acid-binding proteins"/>
    <property type="match status" value="1"/>
</dbReference>
<dbReference type="InterPro" id="IPR002878">
    <property type="entry name" value="ChsH2_C"/>
</dbReference>
<keyword evidence="5" id="KW-1185">Reference proteome</keyword>
<gene>
    <name evidence="4" type="ORF">D1869_14810</name>
    <name evidence="3" type="ORF">HNQ62_001470</name>
</gene>
<evidence type="ECO:0000313" key="6">
    <source>
        <dbReference type="Proteomes" id="UP000582213"/>
    </source>
</evidence>
<dbReference type="EMBL" id="JACHFY010000006">
    <property type="protein sequence ID" value="MBB5253700.1"/>
    <property type="molecule type" value="Genomic_DNA"/>
</dbReference>
<name>A0A650CLH6_SULOH</name>
<feature type="domain" description="ChsH2 rubredoxin-like zinc ribbon" evidence="2">
    <location>
        <begin position="63"/>
        <end position="96"/>
    </location>
</feature>
<evidence type="ECO:0000313" key="5">
    <source>
        <dbReference type="Proteomes" id="UP000427373"/>
    </source>
</evidence>
<dbReference type="Pfam" id="PF01796">
    <property type="entry name" value="OB_ChsH2_C"/>
    <property type="match status" value="1"/>
</dbReference>
<dbReference type="InterPro" id="IPR012340">
    <property type="entry name" value="NA-bd_OB-fold"/>
</dbReference>
<protein>
    <submittedName>
        <fullName evidence="4">3-hydroxybutyryl-CoA epimerase</fullName>
    </submittedName>
</protein>
<evidence type="ECO:0000259" key="1">
    <source>
        <dbReference type="Pfam" id="PF01796"/>
    </source>
</evidence>
<reference evidence="4 5" key="1">
    <citation type="submission" date="2019-10" db="EMBL/GenBank/DDBJ databases">
        <title>Genome Sequences from Six Type Strain Members of the Archaeal Family Sulfolobaceae: Acidianus ambivalens, Acidianus infernus, Metallosphaera prunae, Stygiolobus azoricus, Sulfolobus metallicus, and Sulfurisphaera ohwakuensis.</title>
        <authorList>
            <person name="Counts J.A."/>
            <person name="Kelly R.M."/>
        </authorList>
    </citation>
    <scope>NUCLEOTIDE SEQUENCE [LARGE SCALE GENOMIC DNA]</scope>
    <source>
        <strain evidence="4 5">TA-1</strain>
    </source>
</reference>
<dbReference type="Proteomes" id="UP000427373">
    <property type="component" value="Chromosome"/>
</dbReference>
<evidence type="ECO:0000313" key="4">
    <source>
        <dbReference type="EMBL" id="QGR18317.1"/>
    </source>
</evidence>
<dbReference type="Gene3D" id="6.10.30.10">
    <property type="match status" value="1"/>
</dbReference>
<dbReference type="InterPro" id="IPR052513">
    <property type="entry name" value="Thioester_dehydratase-like"/>
</dbReference>
<dbReference type="KEGG" id="soh:D1869_14810"/>
<evidence type="ECO:0000313" key="3">
    <source>
        <dbReference type="EMBL" id="MBB5253700.1"/>
    </source>
</evidence>
<dbReference type="PANTHER" id="PTHR34075:SF6">
    <property type="entry name" value="DNA-BINDING PROTEIN"/>
    <property type="match status" value="1"/>
</dbReference>
<organism evidence="4 5">
    <name type="scientific">Sulfurisphaera ohwakuensis</name>
    <dbReference type="NCBI Taxonomy" id="69656"/>
    <lineage>
        <taxon>Archaea</taxon>
        <taxon>Thermoproteota</taxon>
        <taxon>Thermoprotei</taxon>
        <taxon>Sulfolobales</taxon>
        <taxon>Sulfolobaceae</taxon>
        <taxon>Sulfurisphaera</taxon>
    </lineage>
</organism>
<proteinExistence type="predicted"/>
<dbReference type="OrthoDB" id="9573at2157"/>
<evidence type="ECO:0000259" key="2">
    <source>
        <dbReference type="Pfam" id="PF12172"/>
    </source>
</evidence>
<sequence length="176" mass="20257">MTINDVREKLQQQISQLISSLDQVVQMYGMPIIQDKNGNPLWIDVREMTLRYQIPIKKVQKFFEGLKEGKILATKCNKCGTIYFPPQDDCPKCKISGLEWVEMPDEGELVAYTIINVKPPSFSHYQDYIVGIAKMKNGINVTAWVNSKEVKVGMKVKLRITKREPENYLTYELIPA</sequence>
<dbReference type="GeneID" id="42802543"/>
<dbReference type="Pfam" id="PF12172">
    <property type="entry name" value="zf-ChsH2"/>
    <property type="match status" value="1"/>
</dbReference>
<dbReference type="InterPro" id="IPR022002">
    <property type="entry name" value="ChsH2_Znr"/>
</dbReference>
<feature type="domain" description="ChsH2 C-terminal OB-fold" evidence="1">
    <location>
        <begin position="100"/>
        <end position="160"/>
    </location>
</feature>
<dbReference type="PANTHER" id="PTHR34075">
    <property type="entry name" value="BLR3430 PROTEIN"/>
    <property type="match status" value="1"/>
</dbReference>
<reference evidence="3 6" key="2">
    <citation type="submission" date="2020-08" db="EMBL/GenBank/DDBJ databases">
        <title>Genomic Encyclopedia of Type Strains, Phase IV (KMG-IV): sequencing the most valuable type-strain genomes for metagenomic binning, comparative biology and taxonomic classification.</title>
        <authorList>
            <person name="Goeker M."/>
        </authorList>
    </citation>
    <scope>NUCLEOTIDE SEQUENCE [LARGE SCALE GENOMIC DNA]</scope>
    <source>
        <strain evidence="3 6">DSM 12421</strain>
    </source>
</reference>
<dbReference type="EMBL" id="CP045484">
    <property type="protein sequence ID" value="QGR18317.1"/>
    <property type="molecule type" value="Genomic_DNA"/>
</dbReference>
<dbReference type="RefSeq" id="WP_156015809.1">
    <property type="nucleotide sequence ID" value="NZ_CP045484.1"/>
</dbReference>
<accession>A0A650CLH6</accession>
<dbReference type="AlphaFoldDB" id="A0A650CLH6"/>
<dbReference type="Proteomes" id="UP000582213">
    <property type="component" value="Unassembled WGS sequence"/>
</dbReference>